<protein>
    <submittedName>
        <fullName evidence="1">Uridine kinase</fullName>
    </submittedName>
</protein>
<keyword evidence="1" id="KW-0808">Transferase</keyword>
<accession>A0ABT8GG05</accession>
<gene>
    <name evidence="1" type="ORF">QQX02_05475</name>
</gene>
<comment type="caution">
    <text evidence="1">The sequence shown here is derived from an EMBL/GenBank/DDBJ whole genome shotgun (WGS) entry which is preliminary data.</text>
</comment>
<dbReference type="InterPro" id="IPR027417">
    <property type="entry name" value="P-loop_NTPase"/>
</dbReference>
<dbReference type="RefSeq" id="WP_301141747.1">
    <property type="nucleotide sequence ID" value="NZ_JAUHQA010000001.1"/>
</dbReference>
<dbReference type="SUPFAM" id="SSF52540">
    <property type="entry name" value="P-loop containing nucleoside triphosphate hydrolases"/>
    <property type="match status" value="1"/>
</dbReference>
<dbReference type="Proteomes" id="UP001172708">
    <property type="component" value="Unassembled WGS sequence"/>
</dbReference>
<evidence type="ECO:0000313" key="1">
    <source>
        <dbReference type="EMBL" id="MDN4480371.1"/>
    </source>
</evidence>
<keyword evidence="2" id="KW-1185">Reference proteome</keyword>
<name>A0ABT8GG05_9MICO</name>
<sequence length="226" mass="25490">MDRRQKVIGTVADSLPRPEGAPVLIAIDGPDASGKTTLRKELGAELRCRGRDVVEVSMDDFHHPRDHRYRQGRTSPRGFWEDSFDHEAFIEKVLKPLGPGGDRVVTLRHHDLESDELLPDTRSVGVGDQVTLLADGLFMQHPGLAEWWNAVVWVEAPYSVRFTRMVTRDGLEEDPDDPVQRRYFDGQLIYRREVAPRQKALVVVDNADPKRPRILSGPSLGTVPLT</sequence>
<dbReference type="Gene3D" id="3.40.50.300">
    <property type="entry name" value="P-loop containing nucleotide triphosphate hydrolases"/>
    <property type="match status" value="1"/>
</dbReference>
<organism evidence="1 2">
    <name type="scientific">Demequina muriae</name>
    <dbReference type="NCBI Taxonomy" id="3051664"/>
    <lineage>
        <taxon>Bacteria</taxon>
        <taxon>Bacillati</taxon>
        <taxon>Actinomycetota</taxon>
        <taxon>Actinomycetes</taxon>
        <taxon>Micrococcales</taxon>
        <taxon>Demequinaceae</taxon>
        <taxon>Demequina</taxon>
    </lineage>
</organism>
<reference evidence="1" key="1">
    <citation type="submission" date="2023-06" db="EMBL/GenBank/DDBJ databases">
        <title>Egi l300058.</title>
        <authorList>
            <person name="Gao L."/>
            <person name="Fang B.-Z."/>
            <person name="Li W.-J."/>
        </authorList>
    </citation>
    <scope>NUCLEOTIDE SEQUENCE</scope>
    <source>
        <strain evidence="1">EGI L300058</strain>
    </source>
</reference>
<dbReference type="EMBL" id="JAUHQA010000001">
    <property type="protein sequence ID" value="MDN4480371.1"/>
    <property type="molecule type" value="Genomic_DNA"/>
</dbReference>
<proteinExistence type="predicted"/>
<evidence type="ECO:0000313" key="2">
    <source>
        <dbReference type="Proteomes" id="UP001172708"/>
    </source>
</evidence>
<keyword evidence="1" id="KW-0418">Kinase</keyword>
<dbReference type="GO" id="GO:0016301">
    <property type="term" value="F:kinase activity"/>
    <property type="evidence" value="ECO:0007669"/>
    <property type="project" value="UniProtKB-KW"/>
</dbReference>